<keyword evidence="1" id="KW-0472">Membrane</keyword>
<accession>A0ABQ1ZRG3</accession>
<evidence type="ECO:0008006" key="4">
    <source>
        <dbReference type="Google" id="ProtNLM"/>
    </source>
</evidence>
<organism evidence="2 3">
    <name type="scientific">Saccharibacillus endophyticus</name>
    <dbReference type="NCBI Taxonomy" id="2060666"/>
    <lineage>
        <taxon>Bacteria</taxon>
        <taxon>Bacillati</taxon>
        <taxon>Bacillota</taxon>
        <taxon>Bacilli</taxon>
        <taxon>Bacillales</taxon>
        <taxon>Paenibacillaceae</taxon>
        <taxon>Saccharibacillus</taxon>
    </lineage>
</organism>
<keyword evidence="1" id="KW-0812">Transmembrane</keyword>
<comment type="caution">
    <text evidence="2">The sequence shown here is derived from an EMBL/GenBank/DDBJ whole genome shotgun (WGS) entry which is preliminary data.</text>
</comment>
<name>A0ABQ1ZRG3_9BACL</name>
<protein>
    <recommendedName>
        <fullName evidence="4">DUF4230 domain-containing protein</fullName>
    </recommendedName>
</protein>
<keyword evidence="3" id="KW-1185">Reference proteome</keyword>
<evidence type="ECO:0000313" key="2">
    <source>
        <dbReference type="EMBL" id="GGH76790.1"/>
    </source>
</evidence>
<evidence type="ECO:0000256" key="1">
    <source>
        <dbReference type="SAM" id="Phobius"/>
    </source>
</evidence>
<dbReference type="Proteomes" id="UP000605427">
    <property type="component" value="Unassembled WGS sequence"/>
</dbReference>
<reference evidence="3" key="1">
    <citation type="journal article" date="2019" name="Int. J. Syst. Evol. Microbiol.">
        <title>The Global Catalogue of Microorganisms (GCM) 10K type strain sequencing project: providing services to taxonomists for standard genome sequencing and annotation.</title>
        <authorList>
            <consortium name="The Broad Institute Genomics Platform"/>
            <consortium name="The Broad Institute Genome Sequencing Center for Infectious Disease"/>
            <person name="Wu L."/>
            <person name="Ma J."/>
        </authorList>
    </citation>
    <scope>NUCLEOTIDE SEQUENCE [LARGE SCALE GENOMIC DNA]</scope>
    <source>
        <strain evidence="3">CCM 8702</strain>
    </source>
</reference>
<feature type="transmembrane region" description="Helical" evidence="1">
    <location>
        <begin position="39"/>
        <end position="58"/>
    </location>
</feature>
<gene>
    <name evidence="2" type="ORF">GCM10007362_19570</name>
</gene>
<sequence>MTNECPEEVYHRLDRQKEQQIPPTTFAESVRKLLRTRSGLIGLAAVLLLIGALTYTSVRMLHYREVSEVFYAETVQRMMVPADELVFLIEEGTSDDTSKKLKESYKASDLREIDRLQFELRDAYESVYLLFEPSEGGDLFRPEYLIRFDPAGYYRPVENEHDPYKAAANALIEPDGLNRKALEDLYAICLDIRLLNQESGYEFINKPRSERDMKNLLKQWSERNVQHLSDPRFQMIE</sequence>
<dbReference type="RefSeq" id="WP_172242866.1">
    <property type="nucleotide sequence ID" value="NZ_BMDD01000002.1"/>
</dbReference>
<proteinExistence type="predicted"/>
<keyword evidence="1" id="KW-1133">Transmembrane helix</keyword>
<dbReference type="EMBL" id="BMDD01000002">
    <property type="protein sequence ID" value="GGH76790.1"/>
    <property type="molecule type" value="Genomic_DNA"/>
</dbReference>
<evidence type="ECO:0000313" key="3">
    <source>
        <dbReference type="Proteomes" id="UP000605427"/>
    </source>
</evidence>